<evidence type="ECO:0000313" key="1">
    <source>
        <dbReference type="EMBL" id="RYC31398.1"/>
    </source>
</evidence>
<gene>
    <name evidence="1" type="ORF">D3273_13495</name>
</gene>
<protein>
    <submittedName>
        <fullName evidence="1">Uncharacterized protein</fullName>
    </submittedName>
</protein>
<reference evidence="1 2" key="2">
    <citation type="submission" date="2019-02" db="EMBL/GenBank/DDBJ databases">
        <title>'Lichenibacterium ramalinii' gen. nov. sp. nov., 'Lichenibacterium minor' gen. nov. sp. nov.</title>
        <authorList>
            <person name="Pankratov T."/>
        </authorList>
    </citation>
    <scope>NUCLEOTIDE SEQUENCE [LARGE SCALE GENOMIC DNA]</scope>
    <source>
        <strain evidence="1 2">RmlP026</strain>
    </source>
</reference>
<sequence>MSKLNHKPRFEGALAKSIPGASFVFAMEQLEANFNKENQEKLERAWREVELEQYIKIPLLLDHYGIDKSLSEEIRNHLLVFALAQDVVPGFMVDRKLNERPGRGRPKKIPAKMLYDFAKLRRAGIGPSEAVRKLNAKGPWKNAVPHGINARYSEHDRQGSLDELFRKVEEDERTK</sequence>
<name>A0A4Q2U6B3_9HYPH</name>
<organism evidence="1 2">
    <name type="scientific">Lichenibacterium minor</name>
    <dbReference type="NCBI Taxonomy" id="2316528"/>
    <lineage>
        <taxon>Bacteria</taxon>
        <taxon>Pseudomonadati</taxon>
        <taxon>Pseudomonadota</taxon>
        <taxon>Alphaproteobacteria</taxon>
        <taxon>Hyphomicrobiales</taxon>
        <taxon>Lichenihabitantaceae</taxon>
        <taxon>Lichenibacterium</taxon>
    </lineage>
</organism>
<reference evidence="1 2" key="1">
    <citation type="submission" date="2018-12" db="EMBL/GenBank/DDBJ databases">
        <authorList>
            <person name="Grouzdev D.S."/>
            <person name="Krutkina M.S."/>
        </authorList>
    </citation>
    <scope>NUCLEOTIDE SEQUENCE [LARGE SCALE GENOMIC DNA]</scope>
    <source>
        <strain evidence="1 2">RmlP026</strain>
    </source>
</reference>
<proteinExistence type="predicted"/>
<evidence type="ECO:0000313" key="2">
    <source>
        <dbReference type="Proteomes" id="UP000290759"/>
    </source>
</evidence>
<dbReference type="EMBL" id="QYBB01000014">
    <property type="protein sequence ID" value="RYC31398.1"/>
    <property type="molecule type" value="Genomic_DNA"/>
</dbReference>
<accession>A0A4Q2U6B3</accession>
<dbReference type="Proteomes" id="UP000290759">
    <property type="component" value="Unassembled WGS sequence"/>
</dbReference>
<keyword evidence="2" id="KW-1185">Reference proteome</keyword>
<dbReference type="RefSeq" id="WP_129227389.1">
    <property type="nucleotide sequence ID" value="NZ_QYBB01000014.1"/>
</dbReference>
<comment type="caution">
    <text evidence="1">The sequence shown here is derived from an EMBL/GenBank/DDBJ whole genome shotgun (WGS) entry which is preliminary data.</text>
</comment>
<dbReference type="AlphaFoldDB" id="A0A4Q2U6B3"/>